<dbReference type="InterPro" id="IPR027417">
    <property type="entry name" value="P-loop_NTPase"/>
</dbReference>
<sequence length="111" mass="12964">MQEVTWCVVRGIDHPQTSLPLMKRFPFFEWDCMIAPDFTDERLCPDDPCLPGNTWKILANISSPRTIKSHLQEPLLPKQMWEVKPKVCLNYISPLSSLLSLPSHLRCYFIY</sequence>
<dbReference type="Proteomes" id="UP000324222">
    <property type="component" value="Unassembled WGS sequence"/>
</dbReference>
<dbReference type="OrthoDB" id="205623at2759"/>
<keyword evidence="3" id="KW-1185">Reference proteome</keyword>
<protein>
    <recommendedName>
        <fullName evidence="1">Sulfotransferase domain-containing protein</fullName>
    </recommendedName>
</protein>
<feature type="domain" description="Sulfotransferase" evidence="1">
    <location>
        <begin position="12"/>
        <end position="104"/>
    </location>
</feature>
<dbReference type="Gene3D" id="3.40.50.300">
    <property type="entry name" value="P-loop containing nucleotide triphosphate hydrolases"/>
    <property type="match status" value="1"/>
</dbReference>
<comment type="caution">
    <text evidence="2">The sequence shown here is derived from an EMBL/GenBank/DDBJ whole genome shotgun (WGS) entry which is preliminary data.</text>
</comment>
<evidence type="ECO:0000313" key="3">
    <source>
        <dbReference type="Proteomes" id="UP000324222"/>
    </source>
</evidence>
<organism evidence="2 3">
    <name type="scientific">Portunus trituberculatus</name>
    <name type="common">Swimming crab</name>
    <name type="synonym">Neptunus trituberculatus</name>
    <dbReference type="NCBI Taxonomy" id="210409"/>
    <lineage>
        <taxon>Eukaryota</taxon>
        <taxon>Metazoa</taxon>
        <taxon>Ecdysozoa</taxon>
        <taxon>Arthropoda</taxon>
        <taxon>Crustacea</taxon>
        <taxon>Multicrustacea</taxon>
        <taxon>Malacostraca</taxon>
        <taxon>Eumalacostraca</taxon>
        <taxon>Eucarida</taxon>
        <taxon>Decapoda</taxon>
        <taxon>Pleocyemata</taxon>
        <taxon>Brachyura</taxon>
        <taxon>Eubrachyura</taxon>
        <taxon>Portunoidea</taxon>
        <taxon>Portunidae</taxon>
        <taxon>Portuninae</taxon>
        <taxon>Portunus</taxon>
    </lineage>
</organism>
<dbReference type="EMBL" id="VSRR010008275">
    <property type="protein sequence ID" value="MPC48427.1"/>
    <property type="molecule type" value="Genomic_DNA"/>
</dbReference>
<name>A0A5B7FSS4_PORTR</name>
<dbReference type="AlphaFoldDB" id="A0A5B7FSS4"/>
<dbReference type="Pfam" id="PF00685">
    <property type="entry name" value="Sulfotransfer_1"/>
    <property type="match status" value="1"/>
</dbReference>
<dbReference type="SUPFAM" id="SSF52540">
    <property type="entry name" value="P-loop containing nucleoside triphosphate hydrolases"/>
    <property type="match status" value="1"/>
</dbReference>
<accession>A0A5B7FSS4</accession>
<reference evidence="2 3" key="1">
    <citation type="submission" date="2019-05" db="EMBL/GenBank/DDBJ databases">
        <title>Another draft genome of Portunus trituberculatus and its Hox gene families provides insights of decapod evolution.</title>
        <authorList>
            <person name="Jeong J.-H."/>
            <person name="Song I."/>
            <person name="Kim S."/>
            <person name="Choi T."/>
            <person name="Kim D."/>
            <person name="Ryu S."/>
            <person name="Kim W."/>
        </authorList>
    </citation>
    <scope>NUCLEOTIDE SEQUENCE [LARGE SCALE GENOMIC DNA]</scope>
    <source>
        <tissue evidence="2">Muscle</tissue>
    </source>
</reference>
<evidence type="ECO:0000313" key="2">
    <source>
        <dbReference type="EMBL" id="MPC48427.1"/>
    </source>
</evidence>
<gene>
    <name evidence="2" type="ORF">E2C01_042199</name>
</gene>
<proteinExistence type="predicted"/>
<dbReference type="InterPro" id="IPR000863">
    <property type="entry name" value="Sulfotransferase_dom"/>
</dbReference>
<evidence type="ECO:0000259" key="1">
    <source>
        <dbReference type="Pfam" id="PF00685"/>
    </source>
</evidence>
<dbReference type="GO" id="GO:0008146">
    <property type="term" value="F:sulfotransferase activity"/>
    <property type="evidence" value="ECO:0007669"/>
    <property type="project" value="InterPro"/>
</dbReference>